<evidence type="ECO:0000313" key="2">
    <source>
        <dbReference type="Proteomes" id="UP000740926"/>
    </source>
</evidence>
<organism evidence="1 2">
    <name type="scientific">Rhizopus delemar</name>
    <dbReference type="NCBI Taxonomy" id="936053"/>
    <lineage>
        <taxon>Eukaryota</taxon>
        <taxon>Fungi</taxon>
        <taxon>Fungi incertae sedis</taxon>
        <taxon>Mucoromycota</taxon>
        <taxon>Mucoromycotina</taxon>
        <taxon>Mucoromycetes</taxon>
        <taxon>Mucorales</taxon>
        <taxon>Mucorineae</taxon>
        <taxon>Rhizopodaceae</taxon>
        <taxon>Rhizopus</taxon>
    </lineage>
</organism>
<sequence length="276" mass="30059">MRHVAEIAPCRLHAVPVRRTQLLGQETGQRRFATQAQQRPQPLADRADAIGGPEADRLVHRRRPHGGQQLVDQLAHRQRFAVGDEVRLAGAGRARCQGFEGEEVRQRGVVDVGGIDLVVAIAHQAQATLPCTLGQARHQLLVARPPDQARAQRYRRQRRIVGGQHALLGNRLGRRIRRLEILAIRHLVGAEAFHRMGGTVGHAGRGGVDQPADAMRAARGDDVVSADHVGLVVAVIAAPGASLGAVVEHRIDASHRMQHRLRIGQVATDLAHAHRL</sequence>
<evidence type="ECO:0000313" key="1">
    <source>
        <dbReference type="EMBL" id="KAG1546352.1"/>
    </source>
</evidence>
<name>A0A9P6YED3_9FUNG</name>
<dbReference type="Proteomes" id="UP000740926">
    <property type="component" value="Unassembled WGS sequence"/>
</dbReference>
<dbReference type="AlphaFoldDB" id="A0A9P6YED3"/>
<proteinExistence type="predicted"/>
<comment type="caution">
    <text evidence="1">The sequence shown here is derived from an EMBL/GenBank/DDBJ whole genome shotgun (WGS) entry which is preliminary data.</text>
</comment>
<protein>
    <submittedName>
        <fullName evidence="1">Uncharacterized protein</fullName>
    </submittedName>
</protein>
<reference evidence="1 2" key="1">
    <citation type="journal article" date="2020" name="Microb. Genom.">
        <title>Genetic diversity of clinical and environmental Mucorales isolates obtained from an investigation of mucormycosis cases among solid organ transplant recipients.</title>
        <authorList>
            <person name="Nguyen M.H."/>
            <person name="Kaul D."/>
            <person name="Muto C."/>
            <person name="Cheng S.J."/>
            <person name="Richter R.A."/>
            <person name="Bruno V.M."/>
            <person name="Liu G."/>
            <person name="Beyhan S."/>
            <person name="Sundermann A.J."/>
            <person name="Mounaud S."/>
            <person name="Pasculle A.W."/>
            <person name="Nierman W.C."/>
            <person name="Driscoll E."/>
            <person name="Cumbie R."/>
            <person name="Clancy C.J."/>
            <person name="Dupont C.L."/>
        </authorList>
    </citation>
    <scope>NUCLEOTIDE SEQUENCE [LARGE SCALE GENOMIC DNA]</scope>
    <source>
        <strain evidence="1 2">GL24</strain>
    </source>
</reference>
<keyword evidence="2" id="KW-1185">Reference proteome</keyword>
<dbReference type="EMBL" id="JAANIU010005640">
    <property type="protein sequence ID" value="KAG1546352.1"/>
    <property type="molecule type" value="Genomic_DNA"/>
</dbReference>
<accession>A0A9P6YED3</accession>
<gene>
    <name evidence="1" type="ORF">G6F50_013645</name>
</gene>